<keyword evidence="1" id="KW-0732">Signal</keyword>
<gene>
    <name evidence="3" type="ORF">FIV46_13445</name>
</gene>
<protein>
    <submittedName>
        <fullName evidence="3">YceI family protein</fullName>
    </submittedName>
</protein>
<dbReference type="PIRSF" id="PIRSF029811">
    <property type="entry name" value="UCP029811"/>
    <property type="match status" value="1"/>
</dbReference>
<feature type="domain" description="Lipid/polyisoprenoid-binding YceI-like" evidence="2">
    <location>
        <begin position="23"/>
        <end position="192"/>
    </location>
</feature>
<organism evidence="3 4">
    <name type="scientific">Emcibacter nanhaiensis</name>
    <dbReference type="NCBI Taxonomy" id="1505037"/>
    <lineage>
        <taxon>Bacteria</taxon>
        <taxon>Pseudomonadati</taxon>
        <taxon>Pseudomonadota</taxon>
        <taxon>Alphaproteobacteria</taxon>
        <taxon>Emcibacterales</taxon>
        <taxon>Emcibacteraceae</taxon>
        <taxon>Emcibacter</taxon>
    </lineage>
</organism>
<evidence type="ECO:0000313" key="3">
    <source>
        <dbReference type="EMBL" id="TPD59228.1"/>
    </source>
</evidence>
<dbReference type="Pfam" id="PF04264">
    <property type="entry name" value="YceI"/>
    <property type="match status" value="1"/>
</dbReference>
<evidence type="ECO:0000259" key="2">
    <source>
        <dbReference type="SMART" id="SM00867"/>
    </source>
</evidence>
<proteinExistence type="predicted"/>
<dbReference type="Proteomes" id="UP000319148">
    <property type="component" value="Unassembled WGS sequence"/>
</dbReference>
<dbReference type="OrthoDB" id="5525824at2"/>
<dbReference type="Gene3D" id="2.40.128.110">
    <property type="entry name" value="Lipid/polyisoprenoid-binding, YceI-like"/>
    <property type="match status" value="1"/>
</dbReference>
<dbReference type="RefSeq" id="WP_139941447.1">
    <property type="nucleotide sequence ID" value="NZ_JBHSYP010000002.1"/>
</dbReference>
<dbReference type="EMBL" id="VFIY01000015">
    <property type="protein sequence ID" value="TPD59228.1"/>
    <property type="molecule type" value="Genomic_DNA"/>
</dbReference>
<dbReference type="SMART" id="SM00867">
    <property type="entry name" value="YceI"/>
    <property type="match status" value="1"/>
</dbReference>
<comment type="caution">
    <text evidence="3">The sequence shown here is derived from an EMBL/GenBank/DDBJ whole genome shotgun (WGS) entry which is preliminary data.</text>
</comment>
<dbReference type="InterPro" id="IPR007372">
    <property type="entry name" value="Lipid/polyisoprenoid-bd_YceI"/>
</dbReference>
<dbReference type="InterPro" id="IPR036761">
    <property type="entry name" value="TTHA0802/YceI-like_sf"/>
</dbReference>
<evidence type="ECO:0000256" key="1">
    <source>
        <dbReference type="SAM" id="SignalP"/>
    </source>
</evidence>
<feature type="signal peptide" evidence="1">
    <location>
        <begin position="1"/>
        <end position="22"/>
    </location>
</feature>
<dbReference type="SUPFAM" id="SSF101874">
    <property type="entry name" value="YceI-like"/>
    <property type="match status" value="1"/>
</dbReference>
<feature type="chain" id="PRO_5021464744" evidence="1">
    <location>
        <begin position="23"/>
        <end position="194"/>
    </location>
</feature>
<accession>A0A501PGM1</accession>
<dbReference type="InterPro" id="IPR027016">
    <property type="entry name" value="UCP029811"/>
</dbReference>
<evidence type="ECO:0000313" key="4">
    <source>
        <dbReference type="Proteomes" id="UP000319148"/>
    </source>
</evidence>
<dbReference type="AlphaFoldDB" id="A0A501PGM1"/>
<name>A0A501PGM1_9PROT</name>
<sequence length="194" mass="21610">MKLSTYFLSILLLLTFGSQAHAEWLLDGENSHLSFGSVKKNTIGESNHFATIDSRISDGGEISLTVDLASVETWVDIRNERIRKFLFQTGMYPVATLSGQIDLGQFQDMEIGASQLLETSLVLELHGQRKNVECELVVTRLGDNRVMVVPHELIFLDAEDFDLLSGLQKLQELAGLPSISTAVPLSFYLTYTKE</sequence>
<reference evidence="4" key="1">
    <citation type="submission" date="2019-06" db="EMBL/GenBank/DDBJ databases">
        <title>The complete genome of Emcibacter congregatus ZYLT.</title>
        <authorList>
            <person name="Zhao Z."/>
        </authorList>
    </citation>
    <scope>NUCLEOTIDE SEQUENCE [LARGE SCALE GENOMIC DNA]</scope>
    <source>
        <strain evidence="4">MCCC 1A06723</strain>
    </source>
</reference>
<keyword evidence="4" id="KW-1185">Reference proteome</keyword>